<evidence type="ECO:0000256" key="6">
    <source>
        <dbReference type="PIRNR" id="PIRNR000441"/>
    </source>
</evidence>
<dbReference type="KEGG" id="rob:CK5_28320"/>
<evidence type="ECO:0000256" key="3">
    <source>
        <dbReference type="ARBA" id="ARBA00022679"/>
    </source>
</evidence>
<dbReference type="AlphaFoldDB" id="D4LTI4"/>
<dbReference type="InterPro" id="IPR005881">
    <property type="entry name" value="Ser_O-AcTrfase"/>
</dbReference>
<dbReference type="InterPro" id="IPR045304">
    <property type="entry name" value="LbH_SAT"/>
</dbReference>
<evidence type="ECO:0000256" key="1">
    <source>
        <dbReference type="ARBA" id="ARBA00007274"/>
    </source>
</evidence>
<dbReference type="EMBL" id="FP929054">
    <property type="protein sequence ID" value="CBL24092.1"/>
    <property type="molecule type" value="Genomic_DNA"/>
</dbReference>
<dbReference type="PATRIC" id="fig|657314.3.peg.2702"/>
<dbReference type="PIRSF" id="PIRSF000441">
    <property type="entry name" value="CysE"/>
    <property type="match status" value="1"/>
</dbReference>
<evidence type="ECO:0000256" key="4">
    <source>
        <dbReference type="ARBA" id="ARBA00022737"/>
    </source>
</evidence>
<dbReference type="InterPro" id="IPR001451">
    <property type="entry name" value="Hexapep"/>
</dbReference>
<gene>
    <name evidence="7" type="ORF">CK5_28320</name>
</gene>
<sequence length="167" mass="18267">MFDIIKTDYARSTKRKWSIVNYFLLCFSSKGVAAVKDYRFSNWLYRKKLFILAKIIQNRNIKKHGCDIGYNAKIDEGFAIGHPVGIVITGEATIGKNCTIMSNVTIGAKEGQNEGVPIIKNQVYIGTGAKILGKCTIEDNVTIGANAVVLKNVTANKIAVGVPANEK</sequence>
<keyword evidence="3 6" id="KW-0808">Transferase</keyword>
<dbReference type="RefSeq" id="WP_015542853.1">
    <property type="nucleotide sequence ID" value="NC_021022.1"/>
</dbReference>
<reference evidence="7 8" key="2">
    <citation type="submission" date="2010-03" db="EMBL/GenBank/DDBJ databases">
        <authorList>
            <person name="Pajon A."/>
        </authorList>
    </citation>
    <scope>NUCLEOTIDE SEQUENCE [LARGE SCALE GENOMIC DNA]</scope>
    <source>
        <strain evidence="7 8">A2-162</strain>
    </source>
</reference>
<dbReference type="SUPFAM" id="SSF51161">
    <property type="entry name" value="Trimeric LpxA-like enzymes"/>
    <property type="match status" value="1"/>
</dbReference>
<comment type="catalytic activity">
    <reaction evidence="6">
        <text>L-serine + acetyl-CoA = O-acetyl-L-serine + CoA</text>
        <dbReference type="Rhea" id="RHEA:24560"/>
        <dbReference type="ChEBI" id="CHEBI:33384"/>
        <dbReference type="ChEBI" id="CHEBI:57287"/>
        <dbReference type="ChEBI" id="CHEBI:57288"/>
        <dbReference type="ChEBI" id="CHEBI:58340"/>
        <dbReference type="EC" id="2.3.1.30"/>
    </reaction>
</comment>
<dbReference type="PROSITE" id="PS00101">
    <property type="entry name" value="HEXAPEP_TRANSFERASES"/>
    <property type="match status" value="1"/>
</dbReference>
<dbReference type="GO" id="GO:0005737">
    <property type="term" value="C:cytoplasm"/>
    <property type="evidence" value="ECO:0007669"/>
    <property type="project" value="InterPro"/>
</dbReference>
<dbReference type="Pfam" id="PF00132">
    <property type="entry name" value="Hexapep"/>
    <property type="match status" value="1"/>
</dbReference>
<keyword evidence="5 6" id="KW-0012">Acyltransferase</keyword>
<dbReference type="Proteomes" id="UP000008955">
    <property type="component" value="Chromosome"/>
</dbReference>
<organism evidence="7 8">
    <name type="scientific">Blautia obeum A2-162</name>
    <dbReference type="NCBI Taxonomy" id="657314"/>
    <lineage>
        <taxon>Bacteria</taxon>
        <taxon>Bacillati</taxon>
        <taxon>Bacillota</taxon>
        <taxon>Clostridia</taxon>
        <taxon>Lachnospirales</taxon>
        <taxon>Lachnospiraceae</taxon>
        <taxon>Blautia</taxon>
    </lineage>
</organism>
<keyword evidence="8" id="KW-1185">Reference proteome</keyword>
<dbReference type="InterPro" id="IPR018357">
    <property type="entry name" value="Hexapep_transf_CS"/>
</dbReference>
<comment type="similarity">
    <text evidence="1 6">Belongs to the transferase hexapeptide repeat family.</text>
</comment>
<dbReference type="HOGENOM" id="CLU_051638_10_2_9"/>
<evidence type="ECO:0000256" key="5">
    <source>
        <dbReference type="ARBA" id="ARBA00023315"/>
    </source>
</evidence>
<evidence type="ECO:0000313" key="8">
    <source>
        <dbReference type="Proteomes" id="UP000008955"/>
    </source>
</evidence>
<accession>D4LTI4</accession>
<dbReference type="EC" id="2.3.1.30" evidence="6"/>
<dbReference type="InterPro" id="IPR011004">
    <property type="entry name" value="Trimer_LpxA-like_sf"/>
</dbReference>
<proteinExistence type="inferred from homology"/>
<reference evidence="7 8" key="1">
    <citation type="submission" date="2010-03" db="EMBL/GenBank/DDBJ databases">
        <title>The genome sequence of Ruminococcus obeum A2-162.</title>
        <authorList>
            <consortium name="metaHIT consortium -- http://www.metahit.eu/"/>
            <person name="Pajon A."/>
            <person name="Turner K."/>
            <person name="Parkhill J."/>
            <person name="Duncan S."/>
            <person name="Flint H."/>
        </authorList>
    </citation>
    <scope>NUCLEOTIDE SEQUENCE [LARGE SCALE GENOMIC DNA]</scope>
    <source>
        <strain evidence="7 8">A2-162</strain>
    </source>
</reference>
<protein>
    <recommendedName>
        <fullName evidence="2 6">Serine acetyltransferase</fullName>
        <ecNumber evidence="6">2.3.1.30</ecNumber>
    </recommendedName>
</protein>
<evidence type="ECO:0000313" key="7">
    <source>
        <dbReference type="EMBL" id="CBL24092.1"/>
    </source>
</evidence>
<evidence type="ECO:0000256" key="2">
    <source>
        <dbReference type="ARBA" id="ARBA00018522"/>
    </source>
</evidence>
<name>D4LTI4_9FIRM</name>
<dbReference type="Gene3D" id="2.160.10.10">
    <property type="entry name" value="Hexapeptide repeat proteins"/>
    <property type="match status" value="1"/>
</dbReference>
<dbReference type="GO" id="GO:0006535">
    <property type="term" value="P:cysteine biosynthetic process from serine"/>
    <property type="evidence" value="ECO:0007669"/>
    <property type="project" value="InterPro"/>
</dbReference>
<keyword evidence="4" id="KW-0677">Repeat</keyword>
<dbReference type="GO" id="GO:0009001">
    <property type="term" value="F:serine O-acetyltransferase activity"/>
    <property type="evidence" value="ECO:0007669"/>
    <property type="project" value="UniProtKB-EC"/>
</dbReference>
<dbReference type="CDD" id="cd03354">
    <property type="entry name" value="LbH_SAT"/>
    <property type="match status" value="1"/>
</dbReference>
<dbReference type="PANTHER" id="PTHR42811">
    <property type="entry name" value="SERINE ACETYLTRANSFERASE"/>
    <property type="match status" value="1"/>
</dbReference>